<protein>
    <recommendedName>
        <fullName evidence="3">Heterokaryon incompatibility domain-containing protein</fullName>
    </recommendedName>
</protein>
<dbReference type="PANTHER" id="PTHR10622">
    <property type="entry name" value="HET DOMAIN-CONTAINING PROTEIN"/>
    <property type="match status" value="1"/>
</dbReference>
<dbReference type="PANTHER" id="PTHR10622:SF10">
    <property type="entry name" value="HET DOMAIN-CONTAINING PROTEIN"/>
    <property type="match status" value="1"/>
</dbReference>
<reference evidence="1 2" key="1">
    <citation type="submission" date="2019-04" db="EMBL/GenBank/DDBJ databases">
        <authorList>
            <consortium name="DOE Joint Genome Institute"/>
            <person name="Mondo S."/>
            <person name="Kjaerbolling I."/>
            <person name="Vesth T."/>
            <person name="Frisvad J.C."/>
            <person name="Nybo J.L."/>
            <person name="Theobald S."/>
            <person name="Kildgaard S."/>
            <person name="Isbrandt T."/>
            <person name="Kuo A."/>
            <person name="Sato A."/>
            <person name="Lyhne E.K."/>
            <person name="Kogle M.E."/>
            <person name="Wiebenga A."/>
            <person name="Kun R.S."/>
            <person name="Lubbers R.J."/>
            <person name="Makela M.R."/>
            <person name="Barry K."/>
            <person name="Chovatia M."/>
            <person name="Clum A."/>
            <person name="Daum C."/>
            <person name="Haridas S."/>
            <person name="He G."/>
            <person name="LaButti K."/>
            <person name="Lipzen A."/>
            <person name="Riley R."/>
            <person name="Salamov A."/>
            <person name="Simmons B.A."/>
            <person name="Magnuson J.K."/>
            <person name="Henrissat B."/>
            <person name="Mortensen U.H."/>
            <person name="Larsen T.O."/>
            <person name="Devries R.P."/>
            <person name="Grigoriev I.V."/>
            <person name="Machida M."/>
            <person name="Baker S.E."/>
            <person name="Andersen M.R."/>
            <person name="Cantor M.N."/>
            <person name="Hua S.X."/>
        </authorList>
    </citation>
    <scope>NUCLEOTIDE SEQUENCE [LARGE SCALE GENOMIC DNA]</scope>
    <source>
        <strain evidence="1 2">CBS 117616</strain>
    </source>
</reference>
<accession>A0ABQ6WEY4</accession>
<organism evidence="1 2">
    <name type="scientific">Aspergillus pseudocaelatus</name>
    <dbReference type="NCBI Taxonomy" id="1825620"/>
    <lineage>
        <taxon>Eukaryota</taxon>
        <taxon>Fungi</taxon>
        <taxon>Dikarya</taxon>
        <taxon>Ascomycota</taxon>
        <taxon>Pezizomycotina</taxon>
        <taxon>Eurotiomycetes</taxon>
        <taxon>Eurotiomycetidae</taxon>
        <taxon>Eurotiales</taxon>
        <taxon>Aspergillaceae</taxon>
        <taxon>Aspergillus</taxon>
        <taxon>Aspergillus subgen. Circumdati</taxon>
    </lineage>
</organism>
<keyword evidence="2" id="KW-1185">Reference proteome</keyword>
<dbReference type="EMBL" id="ML735764">
    <property type="protein sequence ID" value="KAE8415643.1"/>
    <property type="molecule type" value="Genomic_DNA"/>
</dbReference>
<name>A0ABQ6WEY4_9EURO</name>
<proteinExistence type="predicted"/>
<dbReference type="Proteomes" id="UP000325395">
    <property type="component" value="Unassembled WGS sequence"/>
</dbReference>
<gene>
    <name evidence="1" type="ORF">BDV36DRAFT_297896</name>
</gene>
<evidence type="ECO:0008006" key="3">
    <source>
        <dbReference type="Google" id="ProtNLM"/>
    </source>
</evidence>
<sequence length="502" mass="56788">MSGLEYADYRRAPMCLVCLEDVVYPHESGDFMTLIQNSSRLKEAWALQELLASKEITFYSREAIRLCTKSDILQSLSLWTKIDVDILEDPAKIRDACIAKRMFWAAGRQSRLETDVVQSLKGIFDVKVMLYQRNNTPKSVFCRLQFRLMQMYPGDLSIFAWRAQEPVPSASHGRLLADSPSEFASCHRINLITPCSRLLQAPLHTVQDWGQSKWFRHTYTLPELVASNEILFFTNTWTPVGFKSNLCKELSSITGIDEAVLRDREKVQSTSVAKRMSWASQRIPQKNRWGRPIEEESAHCLMGIFHVPKLAVHLTIGLKAAMLLLQQEIMKEYPKDLSILEWQHTDVNDPGTNGVLAGSPFQFRFCGEVESFDNGSKIELVENSDNMFSINGLVISQDLDRIGLVLNSYHNYIRPRVYPLILLSKEPPKSRESTKVGCYRTDVGNMCYISPGKAVTMPTAQGLIYICKDGAAFFQGAVSPANPADLWGGVLARMYTSIRSFS</sequence>
<evidence type="ECO:0000313" key="2">
    <source>
        <dbReference type="Proteomes" id="UP000325395"/>
    </source>
</evidence>
<evidence type="ECO:0000313" key="1">
    <source>
        <dbReference type="EMBL" id="KAE8415643.1"/>
    </source>
</evidence>